<name>A0A9P8TM57_WICPI</name>
<keyword evidence="2" id="KW-1185">Reference proteome</keyword>
<accession>A0A9P8TM57</accession>
<protein>
    <submittedName>
        <fullName evidence="1">Uncharacterized protein</fullName>
    </submittedName>
</protein>
<feature type="non-terminal residue" evidence="1">
    <location>
        <position position="1"/>
    </location>
</feature>
<organism evidence="1 2">
    <name type="scientific">Wickerhamomyces pijperi</name>
    <name type="common">Yeast</name>
    <name type="synonym">Pichia pijperi</name>
    <dbReference type="NCBI Taxonomy" id="599730"/>
    <lineage>
        <taxon>Eukaryota</taxon>
        <taxon>Fungi</taxon>
        <taxon>Dikarya</taxon>
        <taxon>Ascomycota</taxon>
        <taxon>Saccharomycotina</taxon>
        <taxon>Saccharomycetes</taxon>
        <taxon>Phaffomycetales</taxon>
        <taxon>Wickerhamomycetaceae</taxon>
        <taxon>Wickerhamomyces</taxon>
    </lineage>
</organism>
<dbReference type="EMBL" id="JAEUBG010002926">
    <property type="protein sequence ID" value="KAH3683809.1"/>
    <property type="molecule type" value="Genomic_DNA"/>
</dbReference>
<sequence length="171" mass="20027">MELGKFFAITKIMTSNISTQTLTKLPTDIKYHIYNTFSDNEKLDLLAKVPELYDQYENKSQQVVVIFKKRRERIPKQFSHRYGNVDPFLINVPKAFNGRHLHSRVNSQSVRRIRQELEKLIPEIRSRLSLREAAGVEPVLLIDFAFDTESDNCYYSATLYPELFDLVKDIP</sequence>
<dbReference type="AlphaFoldDB" id="A0A9P8TM57"/>
<gene>
    <name evidence="1" type="ORF">WICPIJ_005183</name>
</gene>
<dbReference type="Proteomes" id="UP000774326">
    <property type="component" value="Unassembled WGS sequence"/>
</dbReference>
<proteinExistence type="predicted"/>
<evidence type="ECO:0000313" key="2">
    <source>
        <dbReference type="Proteomes" id="UP000774326"/>
    </source>
</evidence>
<comment type="caution">
    <text evidence="1">The sequence shown here is derived from an EMBL/GenBank/DDBJ whole genome shotgun (WGS) entry which is preliminary data.</text>
</comment>
<reference evidence="1" key="1">
    <citation type="journal article" date="2021" name="Open Biol.">
        <title>Shared evolutionary footprints suggest mitochondrial oxidative damage underlies multiple complex I losses in fungi.</title>
        <authorList>
            <person name="Schikora-Tamarit M.A."/>
            <person name="Marcet-Houben M."/>
            <person name="Nosek J."/>
            <person name="Gabaldon T."/>
        </authorList>
    </citation>
    <scope>NUCLEOTIDE SEQUENCE</scope>
    <source>
        <strain evidence="1">CBS2887</strain>
    </source>
</reference>
<evidence type="ECO:0000313" key="1">
    <source>
        <dbReference type="EMBL" id="KAH3683809.1"/>
    </source>
</evidence>
<reference evidence="1" key="2">
    <citation type="submission" date="2021-01" db="EMBL/GenBank/DDBJ databases">
        <authorList>
            <person name="Schikora-Tamarit M.A."/>
        </authorList>
    </citation>
    <scope>NUCLEOTIDE SEQUENCE</scope>
    <source>
        <strain evidence="1">CBS2887</strain>
    </source>
</reference>